<gene>
    <name evidence="1" type="ORF">BN9_036120</name>
</gene>
<comment type="caution">
    <text evidence="1">The sequence shown here is derived from an EMBL/GenBank/DDBJ whole genome shotgun (WGS) entry which is preliminary data.</text>
</comment>
<organism evidence="1 2">
    <name type="scientific">Albugo candida</name>
    <dbReference type="NCBI Taxonomy" id="65357"/>
    <lineage>
        <taxon>Eukaryota</taxon>
        <taxon>Sar</taxon>
        <taxon>Stramenopiles</taxon>
        <taxon>Oomycota</taxon>
        <taxon>Peronosporomycetes</taxon>
        <taxon>Albuginales</taxon>
        <taxon>Albuginaceae</taxon>
        <taxon>Albugo</taxon>
    </lineage>
</organism>
<sequence length="167" mass="19522">MSCTCRCHSPCLNRSKYLRFRRKNQRINLALRIYPAIYPERCVYLDRNTVIGSYRAYALNHGSSEFQELSIAYASQFSGTIPDILPCRPQQKYNRTSHIGSTRDTIVPYVYIETKMLMCFNAKGEKLLDRFNFLTVDQLQYPCHRIRVQNHGESLALSTCCDRLHTR</sequence>
<dbReference type="InParanoid" id="A0A024G7V4"/>
<evidence type="ECO:0000313" key="2">
    <source>
        <dbReference type="Proteomes" id="UP000053237"/>
    </source>
</evidence>
<reference evidence="1 2" key="1">
    <citation type="submission" date="2012-05" db="EMBL/GenBank/DDBJ databases">
        <title>Recombination and specialization in a pathogen metapopulation.</title>
        <authorList>
            <person name="Gardiner A."/>
            <person name="Kemen E."/>
            <person name="Schultz-Larsen T."/>
            <person name="MacLean D."/>
            <person name="Van Oosterhout C."/>
            <person name="Jones J.D.G."/>
        </authorList>
    </citation>
    <scope>NUCLEOTIDE SEQUENCE [LARGE SCALE GENOMIC DNA]</scope>
    <source>
        <strain evidence="1 2">Ac Nc2</strain>
    </source>
</reference>
<protein>
    <submittedName>
        <fullName evidence="1">Uncharacterized protein</fullName>
    </submittedName>
</protein>
<dbReference type="Proteomes" id="UP000053237">
    <property type="component" value="Unassembled WGS sequence"/>
</dbReference>
<evidence type="ECO:0000313" key="1">
    <source>
        <dbReference type="EMBL" id="CCI42828.1"/>
    </source>
</evidence>
<name>A0A024G7V4_9STRA</name>
<proteinExistence type="predicted"/>
<keyword evidence="2" id="KW-1185">Reference proteome</keyword>
<accession>A0A024G7V4</accession>
<dbReference type="EMBL" id="CAIX01000039">
    <property type="protein sequence ID" value="CCI42828.1"/>
    <property type="molecule type" value="Genomic_DNA"/>
</dbReference>
<dbReference type="AlphaFoldDB" id="A0A024G7V4"/>